<dbReference type="PANTHER" id="PTHR23026:SF125">
    <property type="entry name" value="OXYGEN-INSENSITIVE NAD(P)H NITROREDUCTASE"/>
    <property type="match status" value="1"/>
</dbReference>
<evidence type="ECO:0000259" key="2">
    <source>
        <dbReference type="Pfam" id="PF00881"/>
    </source>
</evidence>
<proteinExistence type="predicted"/>
<name>A0AAE3AIA9_9FIRM</name>
<gene>
    <name evidence="3" type="ORF">LKD31_08960</name>
</gene>
<dbReference type="GO" id="GO:0005829">
    <property type="term" value="C:cytosol"/>
    <property type="evidence" value="ECO:0007669"/>
    <property type="project" value="TreeGrafter"/>
</dbReference>
<dbReference type="GO" id="GO:0046857">
    <property type="term" value="F:oxidoreductase activity, acting on other nitrogenous compounds as donors, with NAD or NADP as acceptor"/>
    <property type="evidence" value="ECO:0007669"/>
    <property type="project" value="TreeGrafter"/>
</dbReference>
<dbReference type="InterPro" id="IPR029479">
    <property type="entry name" value="Nitroreductase"/>
</dbReference>
<accession>A0AAE3AIA9</accession>
<dbReference type="EMBL" id="JAJEQC010000008">
    <property type="protein sequence ID" value="MCC2137145.1"/>
    <property type="molecule type" value="Genomic_DNA"/>
</dbReference>
<organism evidence="3 4">
    <name type="scientific">Hominenteromicrobium mulieris</name>
    <dbReference type="NCBI Taxonomy" id="2885357"/>
    <lineage>
        <taxon>Bacteria</taxon>
        <taxon>Bacillati</taxon>
        <taxon>Bacillota</taxon>
        <taxon>Clostridia</taxon>
        <taxon>Eubacteriales</taxon>
        <taxon>Oscillospiraceae</taxon>
        <taxon>Hominenteromicrobium</taxon>
    </lineage>
</organism>
<sequence>MTNEVIQNILTRCSVRAYDDRPVEREKIDTLLQCAVHAPSAMNRQTWHFSAVLNREKIAKLAVAVGKALGNEKYDMYKPAALIIPSNELIGDTGITSWDNACALENIFLAAHSMGLGTVWINQLSDTCDVPEVRAVLTEFGVPENHKVFGIAAIGYAAAETPVKEKKFPVTYVE</sequence>
<keyword evidence="4" id="KW-1185">Reference proteome</keyword>
<dbReference type="Gene3D" id="3.40.109.10">
    <property type="entry name" value="NADH Oxidase"/>
    <property type="match status" value="1"/>
</dbReference>
<dbReference type="Proteomes" id="UP001199424">
    <property type="component" value="Unassembled WGS sequence"/>
</dbReference>
<dbReference type="InterPro" id="IPR050627">
    <property type="entry name" value="Nitroreductase/BluB"/>
</dbReference>
<keyword evidence="1" id="KW-0520">NAD</keyword>
<dbReference type="PANTHER" id="PTHR23026">
    <property type="entry name" value="NADPH NITROREDUCTASE"/>
    <property type="match status" value="1"/>
</dbReference>
<dbReference type="InterPro" id="IPR000415">
    <property type="entry name" value="Nitroreductase-like"/>
</dbReference>
<dbReference type="CDD" id="cd02062">
    <property type="entry name" value="Nitro_FMN_reductase"/>
    <property type="match status" value="1"/>
</dbReference>
<comment type="caution">
    <text evidence="3">The sequence shown here is derived from an EMBL/GenBank/DDBJ whole genome shotgun (WGS) entry which is preliminary data.</text>
</comment>
<reference evidence="3" key="1">
    <citation type="submission" date="2021-10" db="EMBL/GenBank/DDBJ databases">
        <title>Anaerobic single-cell dispensing facilitates the cultivation of human gut bacteria.</title>
        <authorList>
            <person name="Afrizal A."/>
        </authorList>
    </citation>
    <scope>NUCLEOTIDE SEQUENCE</scope>
    <source>
        <strain evidence="3">CLA-AA-H250</strain>
    </source>
</reference>
<evidence type="ECO:0000256" key="1">
    <source>
        <dbReference type="ARBA" id="ARBA00023027"/>
    </source>
</evidence>
<protein>
    <submittedName>
        <fullName evidence="3">Nitroreductase family protein</fullName>
    </submittedName>
</protein>
<evidence type="ECO:0000313" key="3">
    <source>
        <dbReference type="EMBL" id="MCC2137145.1"/>
    </source>
</evidence>
<dbReference type="GO" id="GO:0046256">
    <property type="term" value="P:2,4,6-trinitrotoluene catabolic process"/>
    <property type="evidence" value="ECO:0007669"/>
    <property type="project" value="TreeGrafter"/>
</dbReference>
<dbReference type="SUPFAM" id="SSF55469">
    <property type="entry name" value="FMN-dependent nitroreductase-like"/>
    <property type="match status" value="1"/>
</dbReference>
<dbReference type="RefSeq" id="WP_308449436.1">
    <property type="nucleotide sequence ID" value="NZ_JAJEQC010000008.1"/>
</dbReference>
<evidence type="ECO:0000313" key="4">
    <source>
        <dbReference type="Proteomes" id="UP001199424"/>
    </source>
</evidence>
<dbReference type="Pfam" id="PF00881">
    <property type="entry name" value="Nitroreductase"/>
    <property type="match status" value="2"/>
</dbReference>
<feature type="domain" description="Nitroreductase" evidence="2">
    <location>
        <begin position="99"/>
        <end position="156"/>
    </location>
</feature>
<dbReference type="AlphaFoldDB" id="A0AAE3AIA9"/>
<feature type="domain" description="Nitroreductase" evidence="2">
    <location>
        <begin position="9"/>
        <end position="73"/>
    </location>
</feature>